<evidence type="ECO:0000313" key="1">
    <source>
        <dbReference type="EMBL" id="NOD32886.1"/>
    </source>
</evidence>
<protein>
    <recommendedName>
        <fullName evidence="3">Secreted protein</fullName>
    </recommendedName>
</protein>
<evidence type="ECO:0000313" key="2">
    <source>
        <dbReference type="Proteomes" id="UP000599383"/>
    </source>
</evidence>
<sequence length="254" mass="27993">MQTFRNLFLVALLIVGADCLAETKGQRLILNYSDPHSVDFALSLIQNAGHLPDWMHLEPDAPRAAVGVQALESLDTELTEKSGRATKFLLYTDNPSAASNQWQVPARDDIPDAKHGGIVKSQKLNEEEMKLPLCNVKKTNPSDCRLSNVGEDVVTLLLRSASAIADEVARLHTSEDLVVDHRAVKRVLVELTEDEQLGHVEFSGLVRGRNEQLQAPDATSIFVIRMANDGEISLLERVPDSSIDGSLIKFSFEQ</sequence>
<keyword evidence="2" id="KW-1185">Reference proteome</keyword>
<organism evidence="1 2">
    <name type="scientific">Ruegeria atlantica</name>
    <dbReference type="NCBI Taxonomy" id="81569"/>
    <lineage>
        <taxon>Bacteria</taxon>
        <taxon>Pseudomonadati</taxon>
        <taxon>Pseudomonadota</taxon>
        <taxon>Alphaproteobacteria</taxon>
        <taxon>Rhodobacterales</taxon>
        <taxon>Roseobacteraceae</taxon>
        <taxon>Ruegeria</taxon>
    </lineage>
</organism>
<reference evidence="1 2" key="1">
    <citation type="submission" date="2019-12" db="EMBL/GenBank/DDBJ databases">
        <title>Ruegeria JWLKs population differentiation of coral mucus and skeleton niches.</title>
        <authorList>
            <person name="Luo D."/>
        </authorList>
    </citation>
    <scope>NUCLEOTIDE SEQUENCE [LARGE SCALE GENOMIC DNA]</scope>
    <source>
        <strain evidence="1 2">HKCCD6238</strain>
    </source>
</reference>
<dbReference type="RefSeq" id="WP_171364746.1">
    <property type="nucleotide sequence ID" value="NZ_WVQY01000021.1"/>
</dbReference>
<dbReference type="EMBL" id="WVQY01000021">
    <property type="protein sequence ID" value="NOD32886.1"/>
    <property type="molecule type" value="Genomic_DNA"/>
</dbReference>
<gene>
    <name evidence="1" type="ORF">GS617_21705</name>
</gene>
<proteinExistence type="predicted"/>
<evidence type="ECO:0008006" key="3">
    <source>
        <dbReference type="Google" id="ProtNLM"/>
    </source>
</evidence>
<dbReference type="Proteomes" id="UP000599383">
    <property type="component" value="Unassembled WGS sequence"/>
</dbReference>
<comment type="caution">
    <text evidence="1">The sequence shown here is derived from an EMBL/GenBank/DDBJ whole genome shotgun (WGS) entry which is preliminary data.</text>
</comment>
<name>A0ABX1WHS1_9RHOB</name>
<accession>A0ABX1WHS1</accession>